<dbReference type="InterPro" id="IPR036396">
    <property type="entry name" value="Cyt_P450_sf"/>
</dbReference>
<evidence type="ECO:0000313" key="6">
    <source>
        <dbReference type="EMBL" id="VTP01661.1"/>
    </source>
</evidence>
<gene>
    <name evidence="6" type="ORF">BIN_B_03050</name>
</gene>
<dbReference type="InterPro" id="IPR001128">
    <property type="entry name" value="Cyt_P450"/>
</dbReference>
<feature type="binding site" description="axial binding residue" evidence="3">
    <location>
        <position position="432"/>
    </location>
    <ligand>
        <name>heme</name>
        <dbReference type="ChEBI" id="CHEBI:30413"/>
    </ligand>
    <ligandPart>
        <name>Fe</name>
        <dbReference type="ChEBI" id="CHEBI:18248"/>
    </ligandPart>
</feature>
<name>A0A653EXJ9_MYCKA</name>
<dbReference type="GO" id="GO:0005506">
    <property type="term" value="F:iron ion binding"/>
    <property type="evidence" value="ECO:0007669"/>
    <property type="project" value="InterPro"/>
</dbReference>
<dbReference type="SUPFAM" id="SSF48264">
    <property type="entry name" value="Cytochrome P450"/>
    <property type="match status" value="1"/>
</dbReference>
<keyword evidence="3 4" id="KW-0349">Heme</keyword>
<evidence type="ECO:0000256" key="1">
    <source>
        <dbReference type="ARBA" id="ARBA00001971"/>
    </source>
</evidence>
<dbReference type="GO" id="GO:0020037">
    <property type="term" value="F:heme binding"/>
    <property type="evidence" value="ECO:0007669"/>
    <property type="project" value="InterPro"/>
</dbReference>
<keyword evidence="3 4" id="KW-0479">Metal-binding</keyword>
<dbReference type="GO" id="GO:0016705">
    <property type="term" value="F:oxidoreductase activity, acting on paired donors, with incorporation or reduction of molecular oxygen"/>
    <property type="evidence" value="ECO:0007669"/>
    <property type="project" value="InterPro"/>
</dbReference>
<dbReference type="PRINTS" id="PR00385">
    <property type="entry name" value="P450"/>
</dbReference>
<dbReference type="InterPro" id="IPR050121">
    <property type="entry name" value="Cytochrome_P450_monoxygenase"/>
</dbReference>
<sequence length="491" mass="55158">MRINSAESYSMTATERDTFWVTRNPVGRARDALGARRHHRAPRPPGPRGRPFVGVLPELKSDPFAYLQQLGTTYGDIYRLPLPLYDVVVLNHPDHVRHVMSHRDGEYSLIGPAAGAAKKMLGASMQMMEGAEFRRRRKPLTPMMGRQQLSRVAATVADEFANRLTRWDRFAQSGEPIDLQHEINGVVIPAFMRAMFTVGLSDAELHRLDVDVRTLMQSASSPLLLGAAPRVLPGDGNPVQAWLRMRRWVKQRVEERLADSRSYHDLLQILLDARYEDGTPISRRDVITEAIMLIGGGYETVVAALAWTLALLPQNPQAQRRLYDEVDALGGALPCYADLDRLEWAKACFDEGQRLQGLLLQPRFAMIDDVIGGYRIRRGTLIGLPIYALQRDPRWWGPDADKYEPIRFYDKDIVAARPNLAFLPFGAGPHRCFGAAMGYLEAQFFLAQVHQRFRIQLPAGWAPEHDPALPWPVKGGVPAVVSKIPVAAQRI</sequence>
<dbReference type="Pfam" id="PF00067">
    <property type="entry name" value="p450"/>
    <property type="match status" value="1"/>
</dbReference>
<evidence type="ECO:0000256" key="2">
    <source>
        <dbReference type="ARBA" id="ARBA00010617"/>
    </source>
</evidence>
<evidence type="ECO:0000256" key="5">
    <source>
        <dbReference type="SAM" id="MobiDB-lite"/>
    </source>
</evidence>
<dbReference type="PROSITE" id="PS00086">
    <property type="entry name" value="CYTOCHROME_P450"/>
    <property type="match status" value="1"/>
</dbReference>
<dbReference type="InterPro" id="IPR017972">
    <property type="entry name" value="Cyt_P450_CS"/>
</dbReference>
<comment type="cofactor">
    <cofactor evidence="1 3">
        <name>heme</name>
        <dbReference type="ChEBI" id="CHEBI:30413"/>
    </cofactor>
</comment>
<dbReference type="PANTHER" id="PTHR24305:SF166">
    <property type="entry name" value="CYTOCHROME P450 12A4, MITOCHONDRIAL-RELATED"/>
    <property type="match status" value="1"/>
</dbReference>
<dbReference type="GO" id="GO:0004497">
    <property type="term" value="F:monooxygenase activity"/>
    <property type="evidence" value="ECO:0007669"/>
    <property type="project" value="UniProtKB-KW"/>
</dbReference>
<proteinExistence type="inferred from homology"/>
<feature type="region of interest" description="Disordered" evidence="5">
    <location>
        <begin position="32"/>
        <end position="51"/>
    </location>
</feature>
<dbReference type="PANTHER" id="PTHR24305">
    <property type="entry name" value="CYTOCHROME P450"/>
    <property type="match status" value="1"/>
</dbReference>
<keyword evidence="4 6" id="KW-0503">Monooxygenase</keyword>
<accession>A0A653EXJ9</accession>
<protein>
    <submittedName>
        <fullName evidence="6">Epi-isozizaene 5-monooxygenase/(E)-beta-farnesene synthase</fullName>
    </submittedName>
</protein>
<keyword evidence="3 4" id="KW-0408">Iron</keyword>
<evidence type="ECO:0000256" key="3">
    <source>
        <dbReference type="PIRSR" id="PIRSR602401-1"/>
    </source>
</evidence>
<dbReference type="EMBL" id="LR589313">
    <property type="protein sequence ID" value="VTP01661.1"/>
    <property type="molecule type" value="Genomic_DNA"/>
</dbReference>
<dbReference type="InterPro" id="IPR002401">
    <property type="entry name" value="Cyt_P450_E_grp-I"/>
</dbReference>
<reference evidence="6" key="1">
    <citation type="submission" date="2019-05" db="EMBL/GenBank/DDBJ databases">
        <authorList>
            <person name="Naeem R."/>
            <person name="Antony C."/>
            <person name="Guan Q."/>
        </authorList>
    </citation>
    <scope>NUCLEOTIDE SEQUENCE</scope>
    <source>
        <strain evidence="6">3</strain>
    </source>
</reference>
<keyword evidence="4" id="KW-0560">Oxidoreductase</keyword>
<evidence type="ECO:0000256" key="4">
    <source>
        <dbReference type="RuleBase" id="RU000461"/>
    </source>
</evidence>
<comment type="similarity">
    <text evidence="2 4">Belongs to the cytochrome P450 family.</text>
</comment>
<dbReference type="Gene3D" id="1.10.630.10">
    <property type="entry name" value="Cytochrome P450"/>
    <property type="match status" value="1"/>
</dbReference>
<dbReference type="PRINTS" id="PR00463">
    <property type="entry name" value="EP450I"/>
</dbReference>
<dbReference type="AlphaFoldDB" id="A0A653EXJ9"/>
<organism evidence="6">
    <name type="scientific">Mycobacterium kansasii</name>
    <dbReference type="NCBI Taxonomy" id="1768"/>
    <lineage>
        <taxon>Bacteria</taxon>
        <taxon>Bacillati</taxon>
        <taxon>Actinomycetota</taxon>
        <taxon>Actinomycetes</taxon>
        <taxon>Mycobacteriales</taxon>
        <taxon>Mycobacteriaceae</taxon>
        <taxon>Mycobacterium</taxon>
    </lineage>
</organism>